<dbReference type="OMA" id="WIANVFI"/>
<feature type="domain" description="DDE-1" evidence="1">
    <location>
        <begin position="65"/>
        <end position="134"/>
    </location>
</feature>
<comment type="caution">
    <text evidence="2">The sequence shown here is derived from an EMBL/GenBank/DDBJ whole genome shotgun (WGS) entry which is preliminary data.</text>
</comment>
<dbReference type="KEGG" id="cput:CONPUDRAFT_61509"/>
<dbReference type="OrthoDB" id="3265672at2759"/>
<dbReference type="AlphaFoldDB" id="A0A5M3MFN9"/>
<dbReference type="Proteomes" id="UP000053558">
    <property type="component" value="Unassembled WGS sequence"/>
</dbReference>
<proteinExistence type="predicted"/>
<evidence type="ECO:0000313" key="3">
    <source>
        <dbReference type="Proteomes" id="UP000053558"/>
    </source>
</evidence>
<sequence>MHFDELDGIFAEGVPTRNVFNLDELGIQLGGGRKGNRSIYFFGVKDTSKYRAQGSNLELVTVLETICADGTAPIKPCFVFQGPGHCPEWYEVDDLISCATSENGWTNNSLCQEWFEKSFIPQAKAHADPTKPIVLI</sequence>
<accession>A0A5M3MFN9</accession>
<organism evidence="2 3">
    <name type="scientific">Coniophora puteana (strain RWD-64-598)</name>
    <name type="common">Brown rot fungus</name>
    <dbReference type="NCBI Taxonomy" id="741705"/>
    <lineage>
        <taxon>Eukaryota</taxon>
        <taxon>Fungi</taxon>
        <taxon>Dikarya</taxon>
        <taxon>Basidiomycota</taxon>
        <taxon>Agaricomycotina</taxon>
        <taxon>Agaricomycetes</taxon>
        <taxon>Agaricomycetidae</taxon>
        <taxon>Boletales</taxon>
        <taxon>Coniophorineae</taxon>
        <taxon>Coniophoraceae</taxon>
        <taxon>Coniophora</taxon>
    </lineage>
</organism>
<dbReference type="InterPro" id="IPR004875">
    <property type="entry name" value="DDE_SF_endonuclease_dom"/>
</dbReference>
<protein>
    <recommendedName>
        <fullName evidence="1">DDE-1 domain-containing protein</fullName>
    </recommendedName>
</protein>
<dbReference type="RefSeq" id="XP_007771756.1">
    <property type="nucleotide sequence ID" value="XM_007773566.1"/>
</dbReference>
<dbReference type="GO" id="GO:0003676">
    <property type="term" value="F:nucleic acid binding"/>
    <property type="evidence" value="ECO:0007669"/>
    <property type="project" value="InterPro"/>
</dbReference>
<evidence type="ECO:0000259" key="1">
    <source>
        <dbReference type="Pfam" id="PF03184"/>
    </source>
</evidence>
<gene>
    <name evidence="2" type="ORF">CONPUDRAFT_61509</name>
</gene>
<dbReference type="EMBL" id="JH711583">
    <property type="protein sequence ID" value="EIW78068.1"/>
    <property type="molecule type" value="Genomic_DNA"/>
</dbReference>
<name>A0A5M3MFN9_CONPW</name>
<feature type="non-terminal residue" evidence="2">
    <location>
        <position position="136"/>
    </location>
</feature>
<evidence type="ECO:0000313" key="2">
    <source>
        <dbReference type="EMBL" id="EIW78068.1"/>
    </source>
</evidence>
<reference evidence="3" key="1">
    <citation type="journal article" date="2012" name="Science">
        <title>The Paleozoic origin of enzymatic lignin decomposition reconstructed from 31 fungal genomes.</title>
        <authorList>
            <person name="Floudas D."/>
            <person name="Binder M."/>
            <person name="Riley R."/>
            <person name="Barry K."/>
            <person name="Blanchette R.A."/>
            <person name="Henrissat B."/>
            <person name="Martinez A.T."/>
            <person name="Otillar R."/>
            <person name="Spatafora J.W."/>
            <person name="Yadav J.S."/>
            <person name="Aerts A."/>
            <person name="Benoit I."/>
            <person name="Boyd A."/>
            <person name="Carlson A."/>
            <person name="Copeland A."/>
            <person name="Coutinho P.M."/>
            <person name="de Vries R.P."/>
            <person name="Ferreira P."/>
            <person name="Findley K."/>
            <person name="Foster B."/>
            <person name="Gaskell J."/>
            <person name="Glotzer D."/>
            <person name="Gorecki P."/>
            <person name="Heitman J."/>
            <person name="Hesse C."/>
            <person name="Hori C."/>
            <person name="Igarashi K."/>
            <person name="Jurgens J.A."/>
            <person name="Kallen N."/>
            <person name="Kersten P."/>
            <person name="Kohler A."/>
            <person name="Kuees U."/>
            <person name="Kumar T.K.A."/>
            <person name="Kuo A."/>
            <person name="LaButti K."/>
            <person name="Larrondo L.F."/>
            <person name="Lindquist E."/>
            <person name="Ling A."/>
            <person name="Lombard V."/>
            <person name="Lucas S."/>
            <person name="Lundell T."/>
            <person name="Martin R."/>
            <person name="McLaughlin D.J."/>
            <person name="Morgenstern I."/>
            <person name="Morin E."/>
            <person name="Murat C."/>
            <person name="Nagy L.G."/>
            <person name="Nolan M."/>
            <person name="Ohm R.A."/>
            <person name="Patyshakuliyeva A."/>
            <person name="Rokas A."/>
            <person name="Ruiz-Duenas F.J."/>
            <person name="Sabat G."/>
            <person name="Salamov A."/>
            <person name="Samejima M."/>
            <person name="Schmutz J."/>
            <person name="Slot J.C."/>
            <person name="St John F."/>
            <person name="Stenlid J."/>
            <person name="Sun H."/>
            <person name="Sun S."/>
            <person name="Syed K."/>
            <person name="Tsang A."/>
            <person name="Wiebenga A."/>
            <person name="Young D."/>
            <person name="Pisabarro A."/>
            <person name="Eastwood D.C."/>
            <person name="Martin F."/>
            <person name="Cullen D."/>
            <person name="Grigoriev I.V."/>
            <person name="Hibbett D.S."/>
        </authorList>
    </citation>
    <scope>NUCLEOTIDE SEQUENCE [LARGE SCALE GENOMIC DNA]</scope>
    <source>
        <strain evidence="3">RWD-64-598 SS2</strain>
    </source>
</reference>
<keyword evidence="3" id="KW-1185">Reference proteome</keyword>
<dbReference type="GeneID" id="19208152"/>
<dbReference type="Pfam" id="PF03184">
    <property type="entry name" value="DDE_1"/>
    <property type="match status" value="1"/>
</dbReference>